<evidence type="ECO:0000313" key="3">
    <source>
        <dbReference type="Proteomes" id="UP001501083"/>
    </source>
</evidence>
<evidence type="ECO:0000259" key="1">
    <source>
        <dbReference type="Pfam" id="PF13640"/>
    </source>
</evidence>
<accession>A0ABP9KX20</accession>
<reference evidence="3" key="1">
    <citation type="journal article" date="2019" name="Int. J. Syst. Evol. Microbiol.">
        <title>The Global Catalogue of Microorganisms (GCM) 10K type strain sequencing project: providing services to taxonomists for standard genome sequencing and annotation.</title>
        <authorList>
            <consortium name="The Broad Institute Genomics Platform"/>
            <consortium name="The Broad Institute Genome Sequencing Center for Infectious Disease"/>
            <person name="Wu L."/>
            <person name="Ma J."/>
        </authorList>
    </citation>
    <scope>NUCLEOTIDE SEQUENCE [LARGE SCALE GENOMIC DNA]</scope>
    <source>
        <strain evidence="3">JCM 19212</strain>
    </source>
</reference>
<sequence>MGVRRPSPLRMNADAAHGPAVVHDFIEVFPDALDRAQCDALVARFAASREAVPGRIGGGVMPELKDSRDLTITARDEWRDADAMLNQAVFRGLMAYLRRYPHTLIAPLMLEVPGADGARHRLTPERMAAMDDAELAPVVQTVLRPGAINLQRYTADRGGYPYWHCELYPRDAHAETLHRHLLWTMYLNDGFEEGETEFLYQQRRIAPRAGSLLIAPAAFTHTHRGNRPKGGDKVIATSWILFQRAERLFATE</sequence>
<comment type="caution">
    <text evidence="2">The sequence shown here is derived from an EMBL/GenBank/DDBJ whole genome shotgun (WGS) entry which is preliminary data.</text>
</comment>
<protein>
    <submittedName>
        <fullName evidence="2">2OG-Fe(II) oxygenase</fullName>
    </submittedName>
</protein>
<gene>
    <name evidence="2" type="ORF">GCM10025759_01870</name>
</gene>
<keyword evidence="3" id="KW-1185">Reference proteome</keyword>
<dbReference type="InterPro" id="IPR044862">
    <property type="entry name" value="Pro_4_hyd_alph_FE2OG_OXY"/>
</dbReference>
<name>A0ABP9KX20_9GAMM</name>
<dbReference type="Gene3D" id="2.60.120.620">
    <property type="entry name" value="q2cbj1_9rhob like domain"/>
    <property type="match status" value="1"/>
</dbReference>
<organism evidence="2 3">
    <name type="scientific">Lysobacter panacisoli</name>
    <dbReference type="NCBI Taxonomy" id="1255263"/>
    <lineage>
        <taxon>Bacteria</taxon>
        <taxon>Pseudomonadati</taxon>
        <taxon>Pseudomonadota</taxon>
        <taxon>Gammaproteobacteria</taxon>
        <taxon>Lysobacterales</taxon>
        <taxon>Lysobacteraceae</taxon>
        <taxon>Lysobacter</taxon>
    </lineage>
</organism>
<proteinExistence type="predicted"/>
<evidence type="ECO:0000313" key="2">
    <source>
        <dbReference type="EMBL" id="GAA5067383.1"/>
    </source>
</evidence>
<feature type="domain" description="Prolyl 4-hydroxylase alpha subunit Fe(2+) 2OG dioxygenase" evidence="1">
    <location>
        <begin position="149"/>
        <end position="240"/>
    </location>
</feature>
<dbReference type="EMBL" id="BAABKY010000001">
    <property type="protein sequence ID" value="GAA5067383.1"/>
    <property type="molecule type" value="Genomic_DNA"/>
</dbReference>
<dbReference type="Proteomes" id="UP001501083">
    <property type="component" value="Unassembled WGS sequence"/>
</dbReference>
<dbReference type="Pfam" id="PF13640">
    <property type="entry name" value="2OG-FeII_Oxy_3"/>
    <property type="match status" value="1"/>
</dbReference>